<name>A0ABW1ELJ2_9BACT</name>
<feature type="transmembrane region" description="Helical" evidence="6">
    <location>
        <begin position="384"/>
        <end position="406"/>
    </location>
</feature>
<feature type="transmembrane region" description="Helical" evidence="6">
    <location>
        <begin position="254"/>
        <end position="278"/>
    </location>
</feature>
<feature type="transmembrane region" description="Helical" evidence="6">
    <location>
        <begin position="112"/>
        <end position="137"/>
    </location>
</feature>
<sequence>MTKPDAAAKVYSSLDPDSEGEDRLDKDYGLHKGVLSAAETLAQSISAIAPSTTPSLTIPLVFSLAGNGTWFVYFLTMLAMLLVGYCVSKFARMSASPGSLYTYTADTLWPSLGAVSAWALLLAYLATGASVAGGALYYCNVLLNEFAHWTPPSVLVLAVIMIATGAVAYRDVKLSAEAMLWIEIVSVSLIAIVLILLPSHSGWHLDVDQLRLKGVKIGALGPALVLATFSFVGFESATTLGAEAREPLKTIPRVVLQCALLVGLFFMLCSYAEVLGFQGEIGKLSESTSPFHVLARKAGLSVLGTAIDIGVLISMSACTLACTTAASRVMLRMAHSGLLPDVFGRGHKRFGTPRAGVILCSAAMLAVTGALAICGVSGSNIYEWLGSISVFGFLTAYALVAIALPFARKALGQHSHFIAAVSWFAALVMAATTFGSVYPVPAAPALWFPYIYLSYMALGMAWYLARRSEIRKRRTAIS</sequence>
<dbReference type="PANTHER" id="PTHR42770">
    <property type="entry name" value="AMINO ACID TRANSPORTER-RELATED"/>
    <property type="match status" value="1"/>
</dbReference>
<proteinExistence type="predicted"/>
<dbReference type="InterPro" id="IPR050367">
    <property type="entry name" value="APC_superfamily"/>
</dbReference>
<dbReference type="PIRSF" id="PIRSF006060">
    <property type="entry name" value="AA_transporter"/>
    <property type="match status" value="1"/>
</dbReference>
<feature type="transmembrane region" description="Helical" evidence="6">
    <location>
        <begin position="446"/>
        <end position="465"/>
    </location>
</feature>
<accession>A0ABW1ELJ2</accession>
<dbReference type="RefSeq" id="WP_263332532.1">
    <property type="nucleotide sequence ID" value="NZ_JAGSYH010000001.1"/>
</dbReference>
<feature type="domain" description="Amino acid permease/ SLC12A" evidence="7">
    <location>
        <begin position="62"/>
        <end position="429"/>
    </location>
</feature>
<dbReference type="Gene3D" id="1.20.1740.10">
    <property type="entry name" value="Amino acid/polyamine transporter I"/>
    <property type="match status" value="1"/>
</dbReference>
<dbReference type="EMBL" id="JBHSPH010000010">
    <property type="protein sequence ID" value="MFC5864794.1"/>
    <property type="molecule type" value="Genomic_DNA"/>
</dbReference>
<feature type="transmembrane region" description="Helical" evidence="6">
    <location>
        <begin position="178"/>
        <end position="197"/>
    </location>
</feature>
<feature type="transmembrane region" description="Helical" evidence="6">
    <location>
        <begin position="298"/>
        <end position="323"/>
    </location>
</feature>
<evidence type="ECO:0000313" key="9">
    <source>
        <dbReference type="Proteomes" id="UP001596091"/>
    </source>
</evidence>
<comment type="subcellular location">
    <subcellularLocation>
        <location evidence="1">Membrane</location>
        <topology evidence="1">Multi-pass membrane protein</topology>
    </subcellularLocation>
</comment>
<feature type="transmembrane region" description="Helical" evidence="6">
    <location>
        <begin position="418"/>
        <end position="440"/>
    </location>
</feature>
<comment type="caution">
    <text evidence="8">The sequence shown here is derived from an EMBL/GenBank/DDBJ whole genome shotgun (WGS) entry which is preliminary data.</text>
</comment>
<evidence type="ECO:0000256" key="3">
    <source>
        <dbReference type="ARBA" id="ARBA00022989"/>
    </source>
</evidence>
<protein>
    <submittedName>
        <fullName evidence="8">APC family permease</fullName>
    </submittedName>
</protein>
<dbReference type="PANTHER" id="PTHR42770:SF7">
    <property type="entry name" value="MEMBRANE PROTEIN"/>
    <property type="match status" value="1"/>
</dbReference>
<feature type="transmembrane region" description="Helical" evidence="6">
    <location>
        <begin position="217"/>
        <end position="242"/>
    </location>
</feature>
<evidence type="ECO:0000256" key="5">
    <source>
        <dbReference type="SAM" id="MobiDB-lite"/>
    </source>
</evidence>
<feature type="region of interest" description="Disordered" evidence="5">
    <location>
        <begin position="1"/>
        <end position="22"/>
    </location>
</feature>
<keyword evidence="3 6" id="KW-1133">Transmembrane helix</keyword>
<keyword evidence="2 6" id="KW-0812">Transmembrane</keyword>
<feature type="transmembrane region" description="Helical" evidence="6">
    <location>
        <begin position="355"/>
        <end position="378"/>
    </location>
</feature>
<evidence type="ECO:0000313" key="8">
    <source>
        <dbReference type="EMBL" id="MFC5864794.1"/>
    </source>
</evidence>
<dbReference type="Pfam" id="PF00324">
    <property type="entry name" value="AA_permease"/>
    <property type="match status" value="1"/>
</dbReference>
<organism evidence="8 9">
    <name type="scientific">Acidicapsa dinghuensis</name>
    <dbReference type="NCBI Taxonomy" id="2218256"/>
    <lineage>
        <taxon>Bacteria</taxon>
        <taxon>Pseudomonadati</taxon>
        <taxon>Acidobacteriota</taxon>
        <taxon>Terriglobia</taxon>
        <taxon>Terriglobales</taxon>
        <taxon>Acidobacteriaceae</taxon>
        <taxon>Acidicapsa</taxon>
    </lineage>
</organism>
<gene>
    <name evidence="8" type="ORF">ACFPT7_20970</name>
</gene>
<dbReference type="Proteomes" id="UP001596091">
    <property type="component" value="Unassembled WGS sequence"/>
</dbReference>
<keyword evidence="4 6" id="KW-0472">Membrane</keyword>
<dbReference type="InterPro" id="IPR004841">
    <property type="entry name" value="AA-permease/SLC12A_dom"/>
</dbReference>
<evidence type="ECO:0000256" key="6">
    <source>
        <dbReference type="SAM" id="Phobius"/>
    </source>
</evidence>
<feature type="transmembrane region" description="Helical" evidence="6">
    <location>
        <begin position="149"/>
        <end position="169"/>
    </location>
</feature>
<evidence type="ECO:0000256" key="1">
    <source>
        <dbReference type="ARBA" id="ARBA00004141"/>
    </source>
</evidence>
<evidence type="ECO:0000259" key="7">
    <source>
        <dbReference type="Pfam" id="PF00324"/>
    </source>
</evidence>
<keyword evidence="9" id="KW-1185">Reference proteome</keyword>
<reference evidence="9" key="1">
    <citation type="journal article" date="2019" name="Int. J. Syst. Evol. Microbiol.">
        <title>The Global Catalogue of Microorganisms (GCM) 10K type strain sequencing project: providing services to taxonomists for standard genome sequencing and annotation.</title>
        <authorList>
            <consortium name="The Broad Institute Genomics Platform"/>
            <consortium name="The Broad Institute Genome Sequencing Center for Infectious Disease"/>
            <person name="Wu L."/>
            <person name="Ma J."/>
        </authorList>
    </citation>
    <scope>NUCLEOTIDE SEQUENCE [LARGE SCALE GENOMIC DNA]</scope>
    <source>
        <strain evidence="9">JCM 4087</strain>
    </source>
</reference>
<evidence type="ECO:0000256" key="4">
    <source>
        <dbReference type="ARBA" id="ARBA00023136"/>
    </source>
</evidence>
<feature type="transmembrane region" description="Helical" evidence="6">
    <location>
        <begin position="70"/>
        <end position="91"/>
    </location>
</feature>
<evidence type="ECO:0000256" key="2">
    <source>
        <dbReference type="ARBA" id="ARBA00022692"/>
    </source>
</evidence>